<feature type="signal peptide" evidence="1">
    <location>
        <begin position="1"/>
        <end position="27"/>
    </location>
</feature>
<dbReference type="EMBL" id="CACSAS010000001">
    <property type="protein sequence ID" value="CAA0096773.1"/>
    <property type="molecule type" value="Genomic_DNA"/>
</dbReference>
<dbReference type="AlphaFoldDB" id="A0A5S9P1C8"/>
<evidence type="ECO:0000256" key="1">
    <source>
        <dbReference type="SAM" id="SignalP"/>
    </source>
</evidence>
<evidence type="ECO:0000313" key="2">
    <source>
        <dbReference type="EMBL" id="CAA0096773.1"/>
    </source>
</evidence>
<gene>
    <name evidence="2" type="ORF">STARVERO_02060</name>
</gene>
<feature type="chain" id="PRO_5024895757" evidence="1">
    <location>
        <begin position="28"/>
        <end position="35"/>
    </location>
</feature>
<sequence length="35" mass="3646">MTRHPIPAGRIAAIALCCAALTVTAYAADDFDPQT</sequence>
<keyword evidence="1" id="KW-0732">Signal</keyword>
<proteinExistence type="predicted"/>
<accession>A0A5S9P1C8</accession>
<evidence type="ECO:0000313" key="3">
    <source>
        <dbReference type="Proteomes" id="UP000433050"/>
    </source>
</evidence>
<name>A0A5S9P1C8_9HYPH</name>
<protein>
    <submittedName>
        <fullName evidence="2">Uncharacterized protein</fullName>
    </submittedName>
</protein>
<dbReference type="Proteomes" id="UP000433050">
    <property type="component" value="Unassembled WGS sequence"/>
</dbReference>
<reference evidence="2 3" key="1">
    <citation type="submission" date="2019-12" db="EMBL/GenBank/DDBJ databases">
        <authorList>
            <person name="Reyes-Prieto M."/>
        </authorList>
    </citation>
    <scope>NUCLEOTIDE SEQUENCE [LARGE SCALE GENOMIC DNA]</scope>
    <source>
        <strain evidence="2">HF14-78462</strain>
    </source>
</reference>
<keyword evidence="3" id="KW-1185">Reference proteome</keyword>
<organism evidence="2 3">
    <name type="scientific">Starkeya nomas</name>
    <dbReference type="NCBI Taxonomy" id="2666134"/>
    <lineage>
        <taxon>Bacteria</taxon>
        <taxon>Pseudomonadati</taxon>
        <taxon>Pseudomonadota</taxon>
        <taxon>Alphaproteobacteria</taxon>
        <taxon>Hyphomicrobiales</taxon>
        <taxon>Xanthobacteraceae</taxon>
        <taxon>Starkeya</taxon>
    </lineage>
</organism>